<proteinExistence type="predicted"/>
<organism evidence="1">
    <name type="scientific">marine sediment metagenome</name>
    <dbReference type="NCBI Taxonomy" id="412755"/>
    <lineage>
        <taxon>unclassified sequences</taxon>
        <taxon>metagenomes</taxon>
        <taxon>ecological metagenomes</taxon>
    </lineage>
</organism>
<comment type="caution">
    <text evidence="1">The sequence shown here is derived from an EMBL/GenBank/DDBJ whole genome shotgun (WGS) entry which is preliminary data.</text>
</comment>
<dbReference type="AlphaFoldDB" id="A0A0F9KPF5"/>
<sequence>MSWLKRHEPIVLSQASDIPYVISEQGVFLCFDNLYSEQCDKSDHYIQFKAYKNDFMKQSTNHFRLKDFPKTIPFEEIIRLDDAIIEGRIIKQASVPEDRVESLKILIAHSSYLHSLEDNKFQEFFENLEHYKKSFLLTGEDIDPQVRLLEDDMDIIHHRGWYPTMVSIADKLCPLANRKYCWIQSLPTLIMTIYGLQNADEMNEIHESLDNIEIQEKEVEWG</sequence>
<name>A0A0F9KPF5_9ZZZZ</name>
<gene>
    <name evidence="1" type="ORF">LCGC14_1302940</name>
</gene>
<evidence type="ECO:0000313" key="1">
    <source>
        <dbReference type="EMBL" id="KKM84069.1"/>
    </source>
</evidence>
<accession>A0A0F9KPF5</accession>
<dbReference type="EMBL" id="LAZR01007620">
    <property type="protein sequence ID" value="KKM84069.1"/>
    <property type="molecule type" value="Genomic_DNA"/>
</dbReference>
<reference evidence="1" key="1">
    <citation type="journal article" date="2015" name="Nature">
        <title>Complex archaea that bridge the gap between prokaryotes and eukaryotes.</title>
        <authorList>
            <person name="Spang A."/>
            <person name="Saw J.H."/>
            <person name="Jorgensen S.L."/>
            <person name="Zaremba-Niedzwiedzka K."/>
            <person name="Martijn J."/>
            <person name="Lind A.E."/>
            <person name="van Eijk R."/>
            <person name="Schleper C."/>
            <person name="Guy L."/>
            <person name="Ettema T.J."/>
        </authorList>
    </citation>
    <scope>NUCLEOTIDE SEQUENCE</scope>
</reference>
<protein>
    <submittedName>
        <fullName evidence="1">Uncharacterized protein</fullName>
    </submittedName>
</protein>